<dbReference type="Gene3D" id="3.40.50.720">
    <property type="entry name" value="NAD(P)-binding Rossmann-like Domain"/>
    <property type="match status" value="1"/>
</dbReference>
<comment type="caution">
    <text evidence="3">The sequence shown here is derived from an EMBL/GenBank/DDBJ whole genome shotgun (WGS) entry which is preliminary data.</text>
</comment>
<evidence type="ECO:0000313" key="4">
    <source>
        <dbReference type="Proteomes" id="UP000297385"/>
    </source>
</evidence>
<protein>
    <submittedName>
        <fullName evidence="3">SDR family oxidoreductase</fullName>
    </submittedName>
</protein>
<dbReference type="InterPro" id="IPR016040">
    <property type="entry name" value="NAD(P)-bd_dom"/>
</dbReference>
<keyword evidence="1" id="KW-0521">NADP</keyword>
<gene>
    <name evidence="3" type="ORF">E2553_01980</name>
</gene>
<evidence type="ECO:0000256" key="1">
    <source>
        <dbReference type="ARBA" id="ARBA00022857"/>
    </source>
</evidence>
<proteinExistence type="predicted"/>
<dbReference type="EMBL" id="SNVI01000001">
    <property type="protein sequence ID" value="TFE43906.1"/>
    <property type="molecule type" value="Genomic_DNA"/>
</dbReference>
<dbReference type="Proteomes" id="UP000297385">
    <property type="component" value="Unassembled WGS sequence"/>
</dbReference>
<evidence type="ECO:0000259" key="2">
    <source>
        <dbReference type="Pfam" id="PF13460"/>
    </source>
</evidence>
<name>A0A4Y8N254_9BURK</name>
<reference evidence="3 4" key="1">
    <citation type="submission" date="2019-03" db="EMBL/GenBank/DDBJ databases">
        <title>Complete Genome Sequence of Paraburkholderia dipogonis ICMP 19430T, a Nitrogen-fixing Symbiont of the South African Invasive Legume Dipogon lignosus in New Zealand.</title>
        <authorList>
            <person name="De Meyer S.E."/>
        </authorList>
    </citation>
    <scope>NUCLEOTIDE SEQUENCE [LARGE SCALE GENOMIC DNA]</scope>
    <source>
        <strain evidence="3 4">ICMP 19430</strain>
    </source>
</reference>
<feature type="domain" description="NAD(P)-binding" evidence="2">
    <location>
        <begin position="7"/>
        <end position="172"/>
    </location>
</feature>
<dbReference type="AlphaFoldDB" id="A0A4Y8N254"/>
<dbReference type="InterPro" id="IPR051164">
    <property type="entry name" value="NmrA-like_oxidored"/>
</dbReference>
<dbReference type="Pfam" id="PF13460">
    <property type="entry name" value="NAD_binding_10"/>
    <property type="match status" value="1"/>
</dbReference>
<dbReference type="GeneID" id="97307562"/>
<accession>A0A4Y8N254</accession>
<dbReference type="PANTHER" id="PTHR42748:SF3">
    <property type="entry name" value="BLL4366 PROTEIN"/>
    <property type="match status" value="1"/>
</dbReference>
<organism evidence="3 4">
    <name type="scientific">Paraburkholderia dipogonis</name>
    <dbReference type="NCBI Taxonomy" id="1211383"/>
    <lineage>
        <taxon>Bacteria</taxon>
        <taxon>Pseudomonadati</taxon>
        <taxon>Pseudomonadota</taxon>
        <taxon>Betaproteobacteria</taxon>
        <taxon>Burkholderiales</taxon>
        <taxon>Burkholderiaceae</taxon>
        <taxon>Paraburkholderia</taxon>
    </lineage>
</organism>
<dbReference type="SUPFAM" id="SSF51735">
    <property type="entry name" value="NAD(P)-binding Rossmann-fold domains"/>
    <property type="match status" value="1"/>
</dbReference>
<dbReference type="RefSeq" id="WP_134455803.1">
    <property type="nucleotide sequence ID" value="NZ_JBHMFL010000084.1"/>
</dbReference>
<dbReference type="PANTHER" id="PTHR42748">
    <property type="entry name" value="NITROGEN METABOLITE REPRESSION PROTEIN NMRA FAMILY MEMBER"/>
    <property type="match status" value="1"/>
</dbReference>
<evidence type="ECO:0000313" key="3">
    <source>
        <dbReference type="EMBL" id="TFE43906.1"/>
    </source>
</evidence>
<sequence>MKIVVIGGTGLIGSKVVRNLRARGHAVVAASPASGVNTITGEGLNEALTGANVVVDLANSPSFEDAAVLEFFETAGRNLLAAEIAAGVQHHVALSVVGTGRLAESGYFRGKIAQEKLIRESGVPYTIVHSTQFFEFLGGIVQAGSDGQTIRLSPAFFQPIASDDVAAAVADFAAGEPRNGIAEIAGPERVRLAGMVQRFLLATHDSRKIVEDPQARYFGAKLQDDTLVPGANPRLGALNFEAWFAQTQAAK</sequence>
<dbReference type="InterPro" id="IPR036291">
    <property type="entry name" value="NAD(P)-bd_dom_sf"/>
</dbReference>